<sequence length="103" mass="9814">MVGCVGWEVGAGVGSTGGGGALVGVRTSLLMSSSTAAAGCWGCRTGASTGAGVKSMPERRSRLEERFGIGAATTGWGVEAAAVTVGVGGGCSIGGGCWTGGSW</sequence>
<accession>A0A8D8N5S8</accession>
<evidence type="ECO:0000313" key="1">
    <source>
        <dbReference type="EMBL" id="CAG6552848.1"/>
    </source>
</evidence>
<name>A0A8D8N5S8_CULPI</name>
<reference evidence="1" key="1">
    <citation type="submission" date="2021-05" db="EMBL/GenBank/DDBJ databases">
        <authorList>
            <person name="Alioto T."/>
            <person name="Alioto T."/>
            <person name="Gomez Garrido J."/>
        </authorList>
    </citation>
    <scope>NUCLEOTIDE SEQUENCE</scope>
</reference>
<proteinExistence type="predicted"/>
<dbReference type="EMBL" id="HBUE01247950">
    <property type="protein sequence ID" value="CAG6552848.1"/>
    <property type="molecule type" value="Transcribed_RNA"/>
</dbReference>
<dbReference type="AlphaFoldDB" id="A0A8D8N5S8"/>
<dbReference type="EMBL" id="HBUE01355135">
    <property type="protein sequence ID" value="CAG6605183.1"/>
    <property type="molecule type" value="Transcribed_RNA"/>
</dbReference>
<protein>
    <submittedName>
        <fullName evidence="1">(northern house mosquito) hypothetical protein</fullName>
    </submittedName>
</protein>
<organism evidence="1">
    <name type="scientific">Culex pipiens</name>
    <name type="common">House mosquito</name>
    <dbReference type="NCBI Taxonomy" id="7175"/>
    <lineage>
        <taxon>Eukaryota</taxon>
        <taxon>Metazoa</taxon>
        <taxon>Ecdysozoa</taxon>
        <taxon>Arthropoda</taxon>
        <taxon>Hexapoda</taxon>
        <taxon>Insecta</taxon>
        <taxon>Pterygota</taxon>
        <taxon>Neoptera</taxon>
        <taxon>Endopterygota</taxon>
        <taxon>Diptera</taxon>
        <taxon>Nematocera</taxon>
        <taxon>Culicoidea</taxon>
        <taxon>Culicidae</taxon>
        <taxon>Culicinae</taxon>
        <taxon>Culicini</taxon>
        <taxon>Culex</taxon>
        <taxon>Culex</taxon>
    </lineage>
</organism>